<dbReference type="AlphaFoldDB" id="A0AA89BM43"/>
<reference evidence="1" key="1">
    <citation type="submission" date="2022-12" db="EMBL/GenBank/DDBJ databases">
        <title>Draft genome assemblies for two species of Escallonia (Escalloniales).</title>
        <authorList>
            <person name="Chanderbali A."/>
            <person name="Dervinis C."/>
            <person name="Anghel I."/>
            <person name="Soltis D."/>
            <person name="Soltis P."/>
            <person name="Zapata F."/>
        </authorList>
    </citation>
    <scope>NUCLEOTIDE SEQUENCE</scope>
    <source>
        <strain evidence="1">UCBG64.0493</strain>
        <tissue evidence="1">Leaf</tissue>
    </source>
</reference>
<organism evidence="1 2">
    <name type="scientific">Escallonia herrerae</name>
    <dbReference type="NCBI Taxonomy" id="1293975"/>
    <lineage>
        <taxon>Eukaryota</taxon>
        <taxon>Viridiplantae</taxon>
        <taxon>Streptophyta</taxon>
        <taxon>Embryophyta</taxon>
        <taxon>Tracheophyta</taxon>
        <taxon>Spermatophyta</taxon>
        <taxon>Magnoliopsida</taxon>
        <taxon>eudicotyledons</taxon>
        <taxon>Gunneridae</taxon>
        <taxon>Pentapetalae</taxon>
        <taxon>asterids</taxon>
        <taxon>campanulids</taxon>
        <taxon>Escalloniales</taxon>
        <taxon>Escalloniaceae</taxon>
        <taxon>Escallonia</taxon>
    </lineage>
</organism>
<evidence type="ECO:0000313" key="1">
    <source>
        <dbReference type="EMBL" id="KAK3036571.1"/>
    </source>
</evidence>
<proteinExistence type="predicted"/>
<keyword evidence="2" id="KW-1185">Reference proteome</keyword>
<comment type="caution">
    <text evidence="1">The sequence shown here is derived from an EMBL/GenBank/DDBJ whole genome shotgun (WGS) entry which is preliminary data.</text>
</comment>
<dbReference type="EMBL" id="JAVXUP010000145">
    <property type="protein sequence ID" value="KAK3036571.1"/>
    <property type="molecule type" value="Genomic_DNA"/>
</dbReference>
<evidence type="ECO:0000313" key="2">
    <source>
        <dbReference type="Proteomes" id="UP001188597"/>
    </source>
</evidence>
<gene>
    <name evidence="1" type="ORF">RJ639_031012</name>
</gene>
<name>A0AA89BM43_9ASTE</name>
<accession>A0AA89BM43</accession>
<protein>
    <submittedName>
        <fullName evidence="1">Uncharacterized protein</fullName>
    </submittedName>
</protein>
<dbReference type="Proteomes" id="UP001188597">
    <property type="component" value="Unassembled WGS sequence"/>
</dbReference>
<sequence length="184" mass="20554">MGLGTLPKIGLQIYSSVVMPSDFIQEHCLTQQPSSLFPIFYRSSARSLCLQQELHRRRLKIKAISESKKKSKGIVGGTTEPHLKDVNATELRGESASNTVEDSSVPISKGSNIRAFSTKLQDDVKAKMPSNKRQKLHWGYHLPLFLLSLTQRKDGKGNPTCSSITISFQCSYLQQNLWSRTEAS</sequence>